<reference evidence="3" key="1">
    <citation type="journal article" date="2019" name="Int. J. Syst. Evol. Microbiol.">
        <title>The Global Catalogue of Microorganisms (GCM) 10K type strain sequencing project: providing services to taxonomists for standard genome sequencing and annotation.</title>
        <authorList>
            <consortium name="The Broad Institute Genomics Platform"/>
            <consortium name="The Broad Institute Genome Sequencing Center for Infectious Disease"/>
            <person name="Wu L."/>
            <person name="Ma J."/>
        </authorList>
    </citation>
    <scope>NUCLEOTIDE SEQUENCE [LARGE SCALE GENOMIC DNA]</scope>
    <source>
        <strain evidence="3">KCTC 42586</strain>
    </source>
</reference>
<feature type="compositionally biased region" description="Low complexity" evidence="1">
    <location>
        <begin position="72"/>
        <end position="83"/>
    </location>
</feature>
<dbReference type="EMBL" id="JBHSKM010000044">
    <property type="protein sequence ID" value="MFC5219774.1"/>
    <property type="molecule type" value="Genomic_DNA"/>
</dbReference>
<feature type="region of interest" description="Disordered" evidence="1">
    <location>
        <begin position="58"/>
        <end position="83"/>
    </location>
</feature>
<organism evidence="2 3">
    <name type="scientific">Streptomyces coerulescens</name>
    <dbReference type="NCBI Taxonomy" id="29304"/>
    <lineage>
        <taxon>Bacteria</taxon>
        <taxon>Bacillati</taxon>
        <taxon>Actinomycetota</taxon>
        <taxon>Actinomycetes</taxon>
        <taxon>Kitasatosporales</taxon>
        <taxon>Streptomycetaceae</taxon>
        <taxon>Streptomyces</taxon>
    </lineage>
</organism>
<sequence length="83" mass="8402">MVAILVTVASPLRPEGILAALVPLAVTGVPGLAAVVAGHELAEVLVIGNGIRAGRERRLPAHAPFAPPARPRPGSASLPSRHP</sequence>
<accession>A0ABW0CUY5</accession>
<proteinExistence type="predicted"/>
<dbReference type="Proteomes" id="UP001596263">
    <property type="component" value="Unassembled WGS sequence"/>
</dbReference>
<comment type="caution">
    <text evidence="2">The sequence shown here is derived from an EMBL/GenBank/DDBJ whole genome shotgun (WGS) entry which is preliminary data.</text>
</comment>
<evidence type="ECO:0000313" key="3">
    <source>
        <dbReference type="Proteomes" id="UP001596263"/>
    </source>
</evidence>
<protein>
    <submittedName>
        <fullName evidence="2">Uncharacterized protein</fullName>
    </submittedName>
</protein>
<dbReference type="RefSeq" id="WP_380863885.1">
    <property type="nucleotide sequence ID" value="NZ_JBHSKM010000044.1"/>
</dbReference>
<evidence type="ECO:0000313" key="2">
    <source>
        <dbReference type="EMBL" id="MFC5219774.1"/>
    </source>
</evidence>
<evidence type="ECO:0000256" key="1">
    <source>
        <dbReference type="SAM" id="MobiDB-lite"/>
    </source>
</evidence>
<gene>
    <name evidence="2" type="ORF">ACFPQ9_38735</name>
</gene>
<keyword evidence="3" id="KW-1185">Reference proteome</keyword>
<name>A0ABW0CUY5_STRCD</name>